<feature type="region of interest" description="Disordered" evidence="2">
    <location>
        <begin position="660"/>
        <end position="910"/>
    </location>
</feature>
<dbReference type="KEGG" id="rlc:K227x_01010"/>
<feature type="coiled-coil region" evidence="1">
    <location>
        <begin position="307"/>
        <end position="606"/>
    </location>
</feature>
<dbReference type="Gene3D" id="2.60.200.20">
    <property type="match status" value="1"/>
</dbReference>
<dbReference type="CDD" id="cd00060">
    <property type="entry name" value="FHA"/>
    <property type="match status" value="1"/>
</dbReference>
<feature type="region of interest" description="Disordered" evidence="2">
    <location>
        <begin position="1313"/>
        <end position="1339"/>
    </location>
</feature>
<feature type="region of interest" description="Disordered" evidence="2">
    <location>
        <begin position="35"/>
        <end position="67"/>
    </location>
</feature>
<keyword evidence="3" id="KW-1133">Transmembrane helix</keyword>
<feature type="transmembrane region" description="Helical" evidence="3">
    <location>
        <begin position="1262"/>
        <end position="1285"/>
    </location>
</feature>
<dbReference type="SUPFAM" id="SSF49879">
    <property type="entry name" value="SMAD/FHA domain"/>
    <property type="match status" value="1"/>
</dbReference>
<feature type="compositionally biased region" description="Basic and acidic residues" evidence="2">
    <location>
        <begin position="1106"/>
        <end position="1115"/>
    </location>
</feature>
<feature type="region of interest" description="Disordered" evidence="2">
    <location>
        <begin position="196"/>
        <end position="225"/>
    </location>
</feature>
<evidence type="ECO:0000256" key="2">
    <source>
        <dbReference type="SAM" id="MobiDB-lite"/>
    </source>
</evidence>
<keyword evidence="3" id="KW-0472">Membrane</keyword>
<evidence type="ECO:0000256" key="1">
    <source>
        <dbReference type="SAM" id="Coils"/>
    </source>
</evidence>
<dbReference type="Proteomes" id="UP000318538">
    <property type="component" value="Chromosome"/>
</dbReference>
<protein>
    <submittedName>
        <fullName evidence="4">Uncharacterized protein</fullName>
    </submittedName>
</protein>
<keyword evidence="1" id="KW-0175">Coiled coil</keyword>
<accession>A0A517N3M8</accession>
<feature type="compositionally biased region" description="Polar residues" evidence="2">
    <location>
        <begin position="691"/>
        <end position="701"/>
    </location>
</feature>
<evidence type="ECO:0000256" key="3">
    <source>
        <dbReference type="SAM" id="Phobius"/>
    </source>
</evidence>
<feature type="compositionally biased region" description="Basic and acidic residues" evidence="2">
    <location>
        <begin position="1085"/>
        <end position="1094"/>
    </location>
</feature>
<name>A0A517N3M8_9BACT</name>
<gene>
    <name evidence="4" type="ORF">K227x_01010</name>
</gene>
<evidence type="ECO:0000313" key="5">
    <source>
        <dbReference type="Proteomes" id="UP000318538"/>
    </source>
</evidence>
<feature type="compositionally biased region" description="Polar residues" evidence="2">
    <location>
        <begin position="899"/>
        <end position="910"/>
    </location>
</feature>
<feature type="compositionally biased region" description="Acidic residues" evidence="2">
    <location>
        <begin position="1032"/>
        <end position="1064"/>
    </location>
</feature>
<feature type="compositionally biased region" description="Low complexity" evidence="2">
    <location>
        <begin position="839"/>
        <end position="855"/>
    </location>
</feature>
<feature type="compositionally biased region" description="Low complexity" evidence="2">
    <location>
        <begin position="49"/>
        <end position="58"/>
    </location>
</feature>
<reference evidence="4 5" key="1">
    <citation type="submission" date="2019-02" db="EMBL/GenBank/DDBJ databases">
        <title>Deep-cultivation of Planctomycetes and their phenomic and genomic characterization uncovers novel biology.</title>
        <authorList>
            <person name="Wiegand S."/>
            <person name="Jogler M."/>
            <person name="Boedeker C."/>
            <person name="Pinto D."/>
            <person name="Vollmers J."/>
            <person name="Rivas-Marin E."/>
            <person name="Kohn T."/>
            <person name="Peeters S.H."/>
            <person name="Heuer A."/>
            <person name="Rast P."/>
            <person name="Oberbeckmann S."/>
            <person name="Bunk B."/>
            <person name="Jeske O."/>
            <person name="Meyerdierks A."/>
            <person name="Storesund J.E."/>
            <person name="Kallscheuer N."/>
            <person name="Luecker S."/>
            <person name="Lage O.M."/>
            <person name="Pohl T."/>
            <person name="Merkel B.J."/>
            <person name="Hornburger P."/>
            <person name="Mueller R.-W."/>
            <person name="Bruemmer F."/>
            <person name="Labrenz M."/>
            <person name="Spormann A.M."/>
            <person name="Op den Camp H."/>
            <person name="Overmann J."/>
            <person name="Amann R."/>
            <person name="Jetten M.S.M."/>
            <person name="Mascher T."/>
            <person name="Medema M.H."/>
            <person name="Devos D.P."/>
            <person name="Kaster A.-K."/>
            <person name="Ovreas L."/>
            <person name="Rohde M."/>
            <person name="Galperin M.Y."/>
            <person name="Jogler C."/>
        </authorList>
    </citation>
    <scope>NUCLEOTIDE SEQUENCE [LARGE SCALE GENOMIC DNA]</scope>
    <source>
        <strain evidence="4 5">K22_7</strain>
    </source>
</reference>
<keyword evidence="5" id="KW-1185">Reference proteome</keyword>
<feature type="region of interest" description="Disordered" evidence="2">
    <location>
        <begin position="938"/>
        <end position="1159"/>
    </location>
</feature>
<organism evidence="4 5">
    <name type="scientific">Rubripirellula lacrimiformis</name>
    <dbReference type="NCBI Taxonomy" id="1930273"/>
    <lineage>
        <taxon>Bacteria</taxon>
        <taxon>Pseudomonadati</taxon>
        <taxon>Planctomycetota</taxon>
        <taxon>Planctomycetia</taxon>
        <taxon>Pirellulales</taxon>
        <taxon>Pirellulaceae</taxon>
        <taxon>Rubripirellula</taxon>
    </lineage>
</organism>
<feature type="compositionally biased region" description="Acidic residues" evidence="2">
    <location>
        <begin position="828"/>
        <end position="838"/>
    </location>
</feature>
<evidence type="ECO:0000313" key="4">
    <source>
        <dbReference type="EMBL" id="QDT01734.1"/>
    </source>
</evidence>
<proteinExistence type="predicted"/>
<keyword evidence="3" id="KW-0812">Transmembrane</keyword>
<feature type="compositionally biased region" description="Polar residues" evidence="2">
    <location>
        <begin position="772"/>
        <end position="784"/>
    </location>
</feature>
<dbReference type="RefSeq" id="WP_218933663.1">
    <property type="nucleotide sequence ID" value="NZ_CP036525.1"/>
</dbReference>
<feature type="compositionally biased region" description="Basic and acidic residues" evidence="2">
    <location>
        <begin position="1010"/>
        <end position="1031"/>
    </location>
</feature>
<feature type="transmembrane region" description="Helical" evidence="3">
    <location>
        <begin position="1291"/>
        <end position="1308"/>
    </location>
</feature>
<sequence length="1339" mass="145754">MSTDHANESPSDTGFGATDNSYLVTPAFGVSASAEVSSVADAEPKSESADAPNSSSGSDAGGAVGHIPTGNDATAIDAIEFRVIRPGSPVRRLRLTGSRYTFGSAEGCSIRLSDSALRPMHAVLIRDAVRVLVRAYSVPIEVNGTRKTEASLGVGDVMCLGTYQFELISISSASVHSTGQAFAPAPHSILDSELQNSASAGHSADGLHRSAENRSSAARSARPELPSPEDVIWRERLRREIDQWRERQVECDQREQRCDERESHLRGRETELWSRAENLYRRESRLQTQESAVMNLHDDYMVRQQELVEARQLATSHEDELKRRESEFQLQELEYRKKLELASRQLLQSQTQAESATQAVARMREQFESLNRQIDELSMQQRELSDHEVRQNDEHQRLRDEMQVQRDQAIDAQAESEALRRIAEARIEEMEAQLEELKSGASDAEFHQAELDSSERLIEELRTQVQQLQTAVAEASEESARLRSDYEEACESVRQLESLVAESNQRGDLDRESWMSEADELRAAIDQLTIDLAQANGEVSEMRDANEALTIRLGVVQGERDEAQLRPTVEDFTSLRYELDAANDKLSEMKKEYENTLSRLAKVEESSKAAPSGLNDSTSLPVASAIGAGLLGIAVSDRDVEILSDEVAEVQHDVNQVIQSQDVSDADSSAAAVDPANDPSGIDETNDSHSLESNQPPSALSNDDEDDVWPTYHVSTPDASDQVDDDASESRSLTSDDWESPIDAPESTVSDSLDVDPAQVQLPSIWQDEDASSQSMQTPFTNIQEPGFLATNEPGVVSSAGPGFIVPDDDVPAESPMQWGEAAWSADSDSDSVDDDDQQSSSDPWSDSNSSAASVETDDAADVTSSHWNDSSSPTDDDDVSEDIRGVADLGESGFQIADSETPNPWASSELNFDQQDADAAVDSDPADSVAAESNLPGLLFQNDSNDSLDLDSDLNSHSDVESDDQPISGSLASMLIKDLESDTGSDSIQTDDVDVEQSFEGTYVMPTTDEGREEASASWKPADESQAWDREYDEEAYSSEFDEQDSDDDSDIVLAESDQDYDPTEMVFDRFTDQDESSDNSVDLSDHQRPWDRTEDESESVDAVPSDHLDDHGDSASMGQYESEDDGDELEAELPVSDTSQTMSANETTSVSGAEDDDDSIEAYMNRLLNRVQGNPGGEEASKPSTLSLSTSVPSAVSELDVDTGGAEAVVEVIDPDAPLVPRSHAPERNSDLSAMRDLANQSARTAISHSARIQTRNIQVAGVCNLAVAAVAVIAALAVSVMLEGGLLYIAWVMALIIAGVSVRDAKNNFSEARRRAETSGSSDDDDSSDKPEVIGS</sequence>
<feature type="compositionally biased region" description="Low complexity" evidence="2">
    <location>
        <begin position="660"/>
        <end position="680"/>
    </location>
</feature>
<dbReference type="InterPro" id="IPR008984">
    <property type="entry name" value="SMAD_FHA_dom_sf"/>
</dbReference>
<feature type="compositionally biased region" description="Polar residues" evidence="2">
    <location>
        <begin position="1138"/>
        <end position="1153"/>
    </location>
</feature>
<feature type="compositionally biased region" description="Acidic residues" evidence="2">
    <location>
        <begin position="1123"/>
        <end position="1133"/>
    </location>
</feature>
<dbReference type="EMBL" id="CP036525">
    <property type="protein sequence ID" value="QDT01734.1"/>
    <property type="molecule type" value="Genomic_DNA"/>
</dbReference>